<sequence>MNTDSTTSACQDVLGSIPASGKVLLSCSYFVLIVFLVIKLEAINTKQENNSLVLITIVKHPTDIELSVVVLIVDSVEEFLNFSTLMEL</sequence>
<gene>
    <name evidence="2" type="ORF">SFRICE_001567</name>
</gene>
<organism evidence="2">
    <name type="scientific">Spodoptera frugiperda</name>
    <name type="common">Fall armyworm</name>
    <dbReference type="NCBI Taxonomy" id="7108"/>
    <lineage>
        <taxon>Eukaryota</taxon>
        <taxon>Metazoa</taxon>
        <taxon>Ecdysozoa</taxon>
        <taxon>Arthropoda</taxon>
        <taxon>Hexapoda</taxon>
        <taxon>Insecta</taxon>
        <taxon>Pterygota</taxon>
        <taxon>Neoptera</taxon>
        <taxon>Endopterygota</taxon>
        <taxon>Lepidoptera</taxon>
        <taxon>Glossata</taxon>
        <taxon>Ditrysia</taxon>
        <taxon>Noctuoidea</taxon>
        <taxon>Noctuidae</taxon>
        <taxon>Amphipyrinae</taxon>
        <taxon>Spodoptera</taxon>
    </lineage>
</organism>
<dbReference type="EMBL" id="ODYU01001904">
    <property type="protein sequence ID" value="SOQ38764.1"/>
    <property type="molecule type" value="Genomic_DNA"/>
</dbReference>
<keyword evidence="1" id="KW-0472">Membrane</keyword>
<evidence type="ECO:0000313" key="2">
    <source>
        <dbReference type="EMBL" id="SOQ38764.1"/>
    </source>
</evidence>
<proteinExistence type="predicted"/>
<feature type="transmembrane region" description="Helical" evidence="1">
    <location>
        <begin position="23"/>
        <end position="42"/>
    </location>
</feature>
<reference evidence="2" key="1">
    <citation type="submission" date="2016-07" db="EMBL/GenBank/DDBJ databases">
        <authorList>
            <person name="Bretaudeau A."/>
        </authorList>
    </citation>
    <scope>NUCLEOTIDE SEQUENCE</scope>
    <source>
        <strain evidence="2">Rice</strain>
        <tissue evidence="2">Whole body</tissue>
    </source>
</reference>
<protein>
    <submittedName>
        <fullName evidence="2">SFRICE_001567</fullName>
    </submittedName>
</protein>
<keyword evidence="1" id="KW-0812">Transmembrane</keyword>
<keyword evidence="1" id="KW-1133">Transmembrane helix</keyword>
<dbReference type="AlphaFoldDB" id="A0A2H1VER3"/>
<evidence type="ECO:0000256" key="1">
    <source>
        <dbReference type="SAM" id="Phobius"/>
    </source>
</evidence>
<name>A0A2H1VER3_SPOFR</name>
<accession>A0A2H1VER3</accession>